<evidence type="ECO:0000256" key="6">
    <source>
        <dbReference type="ARBA" id="ARBA00023288"/>
    </source>
</evidence>
<reference evidence="9 10" key="1">
    <citation type="submission" date="2018-02" db="EMBL/GenBank/DDBJ databases">
        <title>The draft genome of Phyllobacterium myrsinacearum DSM5892.</title>
        <authorList>
            <person name="Li L."/>
            <person name="Liu L."/>
            <person name="Zhang X."/>
            <person name="Wang T."/>
        </authorList>
    </citation>
    <scope>NUCLEOTIDE SEQUENCE [LARGE SCALE GENOMIC DNA]</scope>
    <source>
        <strain evidence="9 10">DSM 5892</strain>
    </source>
</reference>
<dbReference type="Pfam" id="PF26368">
    <property type="entry name" value="OMP10"/>
    <property type="match status" value="1"/>
</dbReference>
<evidence type="ECO:0000256" key="7">
    <source>
        <dbReference type="ARBA" id="ARBA00044505"/>
    </source>
</evidence>
<keyword evidence="3" id="KW-0472">Membrane</keyword>
<feature type="signal peptide" evidence="8">
    <location>
        <begin position="1"/>
        <end position="18"/>
    </location>
</feature>
<evidence type="ECO:0000256" key="5">
    <source>
        <dbReference type="ARBA" id="ARBA00023237"/>
    </source>
</evidence>
<sequence length="130" mass="13677">MKRISLAFSAATMAVALAACQSSGPIHDNGPVQASRPTDAVQGQWFDTSGVAFSNFNGGVFETRANDTKEKLAEGSYRFASASLIEINLRSLARGTQSKVNCALVNPGQLNCTSSSGQQFSLTRRGSQTG</sequence>
<feature type="chain" id="PRO_5015783610" description="Outer membrane lipoprotein omp10" evidence="8">
    <location>
        <begin position="19"/>
        <end position="130"/>
    </location>
</feature>
<dbReference type="AlphaFoldDB" id="A0A2S9JWB5"/>
<protein>
    <recommendedName>
        <fullName evidence="11">Outer membrane lipoprotein omp10</fullName>
    </recommendedName>
</protein>
<dbReference type="PROSITE" id="PS51257">
    <property type="entry name" value="PROKAR_LIPOPROTEIN"/>
    <property type="match status" value="1"/>
</dbReference>
<evidence type="ECO:0000256" key="3">
    <source>
        <dbReference type="ARBA" id="ARBA00023136"/>
    </source>
</evidence>
<comment type="similarity">
    <text evidence="7">Belongs to the rhizobiaceae omp10 lipoprotein family.</text>
</comment>
<proteinExistence type="inferred from homology"/>
<evidence type="ECO:0000256" key="4">
    <source>
        <dbReference type="ARBA" id="ARBA00023139"/>
    </source>
</evidence>
<keyword evidence="4" id="KW-0564">Palmitate</keyword>
<keyword evidence="2 8" id="KW-0732">Signal</keyword>
<organism evidence="9 10">
    <name type="scientific">Phyllobacterium myrsinacearum</name>
    <dbReference type="NCBI Taxonomy" id="28101"/>
    <lineage>
        <taxon>Bacteria</taxon>
        <taxon>Pseudomonadati</taxon>
        <taxon>Pseudomonadota</taxon>
        <taxon>Alphaproteobacteria</taxon>
        <taxon>Hyphomicrobiales</taxon>
        <taxon>Phyllobacteriaceae</taxon>
        <taxon>Phyllobacterium</taxon>
    </lineage>
</organism>
<evidence type="ECO:0000256" key="8">
    <source>
        <dbReference type="SAM" id="SignalP"/>
    </source>
</evidence>
<dbReference type="InterPro" id="IPR049857">
    <property type="entry name" value="Omp10-like"/>
</dbReference>
<keyword evidence="10" id="KW-1185">Reference proteome</keyword>
<evidence type="ECO:0000256" key="2">
    <source>
        <dbReference type="ARBA" id="ARBA00022729"/>
    </source>
</evidence>
<dbReference type="RefSeq" id="WP_105731878.1">
    <property type="nucleotide sequence ID" value="NZ_PVBT01000001.1"/>
</dbReference>
<keyword evidence="6" id="KW-0449">Lipoprotein</keyword>
<evidence type="ECO:0000313" key="10">
    <source>
        <dbReference type="Proteomes" id="UP000238563"/>
    </source>
</evidence>
<dbReference type="EMBL" id="PVBT01000001">
    <property type="protein sequence ID" value="PRD57635.1"/>
    <property type="molecule type" value="Genomic_DNA"/>
</dbReference>
<accession>A0A2S9JWB5</accession>
<evidence type="ECO:0008006" key="11">
    <source>
        <dbReference type="Google" id="ProtNLM"/>
    </source>
</evidence>
<name>A0A2S9JWB5_9HYPH</name>
<evidence type="ECO:0000256" key="1">
    <source>
        <dbReference type="ARBA" id="ARBA00004459"/>
    </source>
</evidence>
<evidence type="ECO:0000313" key="9">
    <source>
        <dbReference type="EMBL" id="PRD57635.1"/>
    </source>
</evidence>
<dbReference type="Proteomes" id="UP000238563">
    <property type="component" value="Unassembled WGS sequence"/>
</dbReference>
<keyword evidence="5" id="KW-0998">Cell outer membrane</keyword>
<comment type="caution">
    <text evidence="9">The sequence shown here is derived from an EMBL/GenBank/DDBJ whole genome shotgun (WGS) entry which is preliminary data.</text>
</comment>
<gene>
    <name evidence="9" type="ORF">C5750_00265</name>
</gene>
<dbReference type="OrthoDB" id="7889062at2"/>
<comment type="subcellular location">
    <subcellularLocation>
        <location evidence="1">Cell outer membrane</location>
        <topology evidence="1">Lipid-anchor</topology>
    </subcellularLocation>
</comment>